<dbReference type="OrthoDB" id="9795306at2"/>
<comment type="caution">
    <text evidence="1">The sequence shown here is derived from an EMBL/GenBank/DDBJ whole genome shotgun (WGS) entry which is preliminary data.</text>
</comment>
<dbReference type="Proteomes" id="UP000284120">
    <property type="component" value="Unassembled WGS sequence"/>
</dbReference>
<reference evidence="1 2" key="1">
    <citation type="submission" date="2018-06" db="EMBL/GenBank/DDBJ databases">
        <title>Pedobacter endophyticus sp. nov., an endophytic bacterium isolated from a leaf of Triticum aestivum.</title>
        <authorList>
            <person name="Zhang L."/>
        </authorList>
    </citation>
    <scope>NUCLEOTIDE SEQUENCE [LARGE SCALE GENOMIC DNA]</scope>
    <source>
        <strain evidence="1 2">CM134L-2</strain>
    </source>
</reference>
<protein>
    <submittedName>
        <fullName evidence="1">Glyoxalase</fullName>
    </submittedName>
</protein>
<name>A0A443YJD2_9SPHI</name>
<dbReference type="Gene3D" id="3.10.180.10">
    <property type="entry name" value="2,3-Dihydroxybiphenyl 1,2-Dioxygenase, domain 1"/>
    <property type="match status" value="1"/>
</dbReference>
<proteinExistence type="predicted"/>
<accession>A0A443YJD2</accession>
<evidence type="ECO:0000313" key="1">
    <source>
        <dbReference type="EMBL" id="RWU03864.1"/>
    </source>
</evidence>
<sequence>MAASNQNPFVSAVFLTFSGNCKEALTFYQTCFGGALRFDFFEGLQGYAQLPVINGSLVSDTINIHGSDLVHNEGRILGNHIAIFMQCANVEARKVLVEKLQQNKESGFTGNNVEKLIEITDAFDVRWILHA</sequence>
<dbReference type="AlphaFoldDB" id="A0A443YJD2"/>
<keyword evidence="2" id="KW-1185">Reference proteome</keyword>
<organism evidence="1 2">
    <name type="scientific">Pedobacter chitinilyticus</name>
    <dbReference type="NCBI Taxonomy" id="2233776"/>
    <lineage>
        <taxon>Bacteria</taxon>
        <taxon>Pseudomonadati</taxon>
        <taxon>Bacteroidota</taxon>
        <taxon>Sphingobacteriia</taxon>
        <taxon>Sphingobacteriales</taxon>
        <taxon>Sphingobacteriaceae</taxon>
        <taxon>Pedobacter</taxon>
    </lineage>
</organism>
<dbReference type="InterPro" id="IPR029068">
    <property type="entry name" value="Glyas_Bleomycin-R_OHBP_Dase"/>
</dbReference>
<gene>
    <name evidence="1" type="ORF">DPV69_19445</name>
</gene>
<dbReference type="RefSeq" id="WP_113649104.1">
    <property type="nucleotide sequence ID" value="NZ_QMHN01000008.1"/>
</dbReference>
<dbReference type="SUPFAM" id="SSF54593">
    <property type="entry name" value="Glyoxalase/Bleomycin resistance protein/Dihydroxybiphenyl dioxygenase"/>
    <property type="match status" value="1"/>
</dbReference>
<dbReference type="EMBL" id="SAYW01000008">
    <property type="protein sequence ID" value="RWU03864.1"/>
    <property type="molecule type" value="Genomic_DNA"/>
</dbReference>
<evidence type="ECO:0000313" key="2">
    <source>
        <dbReference type="Proteomes" id="UP000284120"/>
    </source>
</evidence>